<protein>
    <submittedName>
        <fullName evidence="2">Uncharacterized protein</fullName>
    </submittedName>
</protein>
<organism evidence="2 3">
    <name type="scientific">Variovorax beijingensis</name>
    <dbReference type="NCBI Taxonomy" id="2496117"/>
    <lineage>
        <taxon>Bacteria</taxon>
        <taxon>Pseudomonadati</taxon>
        <taxon>Pseudomonadota</taxon>
        <taxon>Betaproteobacteria</taxon>
        <taxon>Burkholderiales</taxon>
        <taxon>Comamonadaceae</taxon>
        <taxon>Variovorax</taxon>
    </lineage>
</organism>
<reference evidence="2 3" key="1">
    <citation type="submission" date="2018-11" db="EMBL/GenBank/DDBJ databases">
        <title>The genome of Variovorax sp T529.</title>
        <authorList>
            <person name="Gao J."/>
        </authorList>
    </citation>
    <scope>NUCLEOTIDE SEQUENCE [LARGE SCALE GENOMIC DNA]</scope>
    <source>
        <strain evidence="2 3">T529</strain>
    </source>
</reference>
<feature type="region of interest" description="Disordered" evidence="1">
    <location>
        <begin position="49"/>
        <end position="72"/>
    </location>
</feature>
<dbReference type="EMBL" id="RQXU01000035">
    <property type="protein sequence ID" value="RRH80834.1"/>
    <property type="molecule type" value="Genomic_DNA"/>
</dbReference>
<dbReference type="AlphaFoldDB" id="A0A3P3E3H9"/>
<sequence>MNCRICGRELGREDDPLSLDCGGDCWGCIGEIEAEMGSESSLARVREEAAQGLRPSWKAPAEQPPSAKTRRSPMFQNLGAQTASLGRRGMGKSWGIARFYGMGSMEYRLESGEWLADSRLFDGAPIHLFETMAEADAQAEKLDQQAQPHGVQFMIDSQGKVLTVRKKETNQSKKIGRR</sequence>
<proteinExistence type="predicted"/>
<evidence type="ECO:0000313" key="2">
    <source>
        <dbReference type="EMBL" id="RRH80834.1"/>
    </source>
</evidence>
<gene>
    <name evidence="2" type="ORF">EH244_30075</name>
</gene>
<dbReference type="Proteomes" id="UP000271590">
    <property type="component" value="Unassembled WGS sequence"/>
</dbReference>
<evidence type="ECO:0000256" key="1">
    <source>
        <dbReference type="SAM" id="MobiDB-lite"/>
    </source>
</evidence>
<accession>A0A3P3E3H9</accession>
<name>A0A3P3E3H9_9BURK</name>
<evidence type="ECO:0000313" key="3">
    <source>
        <dbReference type="Proteomes" id="UP000271590"/>
    </source>
</evidence>
<comment type="caution">
    <text evidence="2">The sequence shown here is derived from an EMBL/GenBank/DDBJ whole genome shotgun (WGS) entry which is preliminary data.</text>
</comment>